<gene>
    <name evidence="1" type="ORF">GCM10011491_12210</name>
</gene>
<evidence type="ECO:0000313" key="1">
    <source>
        <dbReference type="EMBL" id="GGA86163.1"/>
    </source>
</evidence>
<sequence length="67" mass="7285">MTRLETDARDMNEEITALLKRNNAQAESLGLQGTPVFLIGRFLIASALDEAGFRQVVADARAPEPGQ</sequence>
<proteinExistence type="predicted"/>
<protein>
    <recommendedName>
        <fullName evidence="3">DSBA oxidoreductase</fullName>
    </recommendedName>
</protein>
<name>A0A916S5Z1_9HYPH</name>
<dbReference type="EMBL" id="BMHH01000004">
    <property type="protein sequence ID" value="GGA86163.1"/>
    <property type="molecule type" value="Genomic_DNA"/>
</dbReference>
<dbReference type="SUPFAM" id="SSF52833">
    <property type="entry name" value="Thioredoxin-like"/>
    <property type="match status" value="1"/>
</dbReference>
<dbReference type="RefSeq" id="WP_188822527.1">
    <property type="nucleotide sequence ID" value="NZ_BMHH01000004.1"/>
</dbReference>
<dbReference type="Proteomes" id="UP000646478">
    <property type="component" value="Unassembled WGS sequence"/>
</dbReference>
<keyword evidence="2" id="KW-1185">Reference proteome</keyword>
<accession>A0A916S5Z1</accession>
<comment type="caution">
    <text evidence="1">The sequence shown here is derived from an EMBL/GenBank/DDBJ whole genome shotgun (WGS) entry which is preliminary data.</text>
</comment>
<evidence type="ECO:0000313" key="2">
    <source>
        <dbReference type="Proteomes" id="UP000646478"/>
    </source>
</evidence>
<evidence type="ECO:0008006" key="3">
    <source>
        <dbReference type="Google" id="ProtNLM"/>
    </source>
</evidence>
<dbReference type="AlphaFoldDB" id="A0A916S5Z1"/>
<organism evidence="1 2">
    <name type="scientific">Brucella endophytica</name>
    <dbReference type="NCBI Taxonomy" id="1963359"/>
    <lineage>
        <taxon>Bacteria</taxon>
        <taxon>Pseudomonadati</taxon>
        <taxon>Pseudomonadota</taxon>
        <taxon>Alphaproteobacteria</taxon>
        <taxon>Hyphomicrobiales</taxon>
        <taxon>Brucellaceae</taxon>
        <taxon>Brucella/Ochrobactrum group</taxon>
        <taxon>Brucella</taxon>
    </lineage>
</organism>
<reference evidence="1" key="1">
    <citation type="journal article" date="2014" name="Int. J. Syst. Evol. Microbiol.">
        <title>Complete genome sequence of Corynebacterium casei LMG S-19264T (=DSM 44701T), isolated from a smear-ripened cheese.</title>
        <authorList>
            <consortium name="US DOE Joint Genome Institute (JGI-PGF)"/>
            <person name="Walter F."/>
            <person name="Albersmeier A."/>
            <person name="Kalinowski J."/>
            <person name="Ruckert C."/>
        </authorList>
    </citation>
    <scope>NUCLEOTIDE SEQUENCE</scope>
    <source>
        <strain evidence="1">CGMCC 1.15082</strain>
    </source>
</reference>
<dbReference type="Gene3D" id="3.40.30.10">
    <property type="entry name" value="Glutaredoxin"/>
    <property type="match status" value="1"/>
</dbReference>
<dbReference type="InterPro" id="IPR036249">
    <property type="entry name" value="Thioredoxin-like_sf"/>
</dbReference>
<reference evidence="1" key="2">
    <citation type="submission" date="2020-09" db="EMBL/GenBank/DDBJ databases">
        <authorList>
            <person name="Sun Q."/>
            <person name="Zhou Y."/>
        </authorList>
    </citation>
    <scope>NUCLEOTIDE SEQUENCE</scope>
    <source>
        <strain evidence="1">CGMCC 1.15082</strain>
    </source>
</reference>